<evidence type="ECO:0000313" key="2">
    <source>
        <dbReference type="RefSeq" id="XP_029656505.1"/>
    </source>
</evidence>
<gene>
    <name evidence="2" type="primary">LOC115230476</name>
</gene>
<sequence length="96" mass="10779">MPRSIRKVDKSVDEMEIGEILTDASNVSWCLGPLFAKGGFGFIHTAHMNVGLLNNSYSQAKYVIKLEANESGPLFCEKQVYIRALNENNRIKSNFI</sequence>
<organism evidence="1 2">
    <name type="scientific">Octopus sinensis</name>
    <name type="common">East Asian common octopus</name>
    <dbReference type="NCBI Taxonomy" id="2607531"/>
    <lineage>
        <taxon>Eukaryota</taxon>
        <taxon>Metazoa</taxon>
        <taxon>Spiralia</taxon>
        <taxon>Lophotrochozoa</taxon>
        <taxon>Mollusca</taxon>
        <taxon>Cephalopoda</taxon>
        <taxon>Coleoidea</taxon>
        <taxon>Octopodiformes</taxon>
        <taxon>Octopoda</taxon>
        <taxon>Incirrata</taxon>
        <taxon>Octopodidae</taxon>
        <taxon>Octopus</taxon>
    </lineage>
</organism>
<accession>A0A6P7U2K6</accession>
<proteinExistence type="predicted"/>
<dbReference type="KEGG" id="osn:115230476"/>
<keyword evidence="1" id="KW-1185">Reference proteome</keyword>
<protein>
    <submittedName>
        <fullName evidence="2">Serine/threonine-protein kinase VRK1-like</fullName>
    </submittedName>
</protein>
<evidence type="ECO:0000313" key="1">
    <source>
        <dbReference type="Proteomes" id="UP000515154"/>
    </source>
</evidence>
<reference evidence="2" key="1">
    <citation type="submission" date="2025-08" db="UniProtKB">
        <authorList>
            <consortium name="RefSeq"/>
        </authorList>
    </citation>
    <scope>IDENTIFICATION</scope>
</reference>
<dbReference type="RefSeq" id="XP_029656505.1">
    <property type="nucleotide sequence ID" value="XM_029800645.1"/>
</dbReference>
<name>A0A6P7U2K6_9MOLL</name>
<dbReference type="Gene3D" id="3.30.200.20">
    <property type="entry name" value="Phosphorylase Kinase, domain 1"/>
    <property type="match status" value="1"/>
</dbReference>
<dbReference type="AlphaFoldDB" id="A0A6P7U2K6"/>
<dbReference type="Proteomes" id="UP000515154">
    <property type="component" value="Unplaced"/>
</dbReference>